<feature type="transmembrane region" description="Helical" evidence="1">
    <location>
        <begin position="63"/>
        <end position="89"/>
    </location>
</feature>
<comment type="caution">
    <text evidence="2">The sequence shown here is derived from an EMBL/GenBank/DDBJ whole genome shotgun (WGS) entry which is preliminary data.</text>
</comment>
<reference evidence="2 3" key="1">
    <citation type="submission" date="2014-04" db="EMBL/GenBank/DDBJ databases">
        <title>Aquimarina sp. 22II-S11-z7 Genome Sequencing.</title>
        <authorList>
            <person name="Lai Q."/>
        </authorList>
    </citation>
    <scope>NUCLEOTIDE SEQUENCE [LARGE SCALE GENOMIC DNA]</scope>
    <source>
        <strain evidence="2 3">22II-S11-z7</strain>
    </source>
</reference>
<keyword evidence="1" id="KW-1133">Transmembrane helix</keyword>
<keyword evidence="1" id="KW-0472">Membrane</keyword>
<organism evidence="2 3">
    <name type="scientific">Aquimarina atlantica</name>
    <dbReference type="NCBI Taxonomy" id="1317122"/>
    <lineage>
        <taxon>Bacteria</taxon>
        <taxon>Pseudomonadati</taxon>
        <taxon>Bacteroidota</taxon>
        <taxon>Flavobacteriia</taxon>
        <taxon>Flavobacteriales</taxon>
        <taxon>Flavobacteriaceae</taxon>
        <taxon>Aquimarina</taxon>
    </lineage>
</organism>
<feature type="transmembrane region" description="Helical" evidence="1">
    <location>
        <begin position="12"/>
        <end position="42"/>
    </location>
</feature>
<dbReference type="InterPro" id="IPR011655">
    <property type="entry name" value="MpPF26"/>
</dbReference>
<gene>
    <name evidence="2" type="ORF">ATO12_04440</name>
</gene>
<proteinExistence type="predicted"/>
<evidence type="ECO:0000313" key="2">
    <source>
        <dbReference type="EMBL" id="EZH76044.1"/>
    </source>
</evidence>
<evidence type="ECO:0000313" key="3">
    <source>
        <dbReference type="Proteomes" id="UP000023541"/>
    </source>
</evidence>
<dbReference type="OrthoDB" id="1099888at2"/>
<evidence type="ECO:0000256" key="1">
    <source>
        <dbReference type="SAM" id="Phobius"/>
    </source>
</evidence>
<dbReference type="NCBIfam" id="NF040945">
    <property type="entry name" value="CCC_membrane"/>
    <property type="match status" value="1"/>
</dbReference>
<name>A0A023C1I7_9FLAO</name>
<dbReference type="eggNOG" id="ENOG5030REZ">
    <property type="taxonomic scope" value="Bacteria"/>
</dbReference>
<dbReference type="EMBL" id="AQRA01000001">
    <property type="protein sequence ID" value="EZH76044.1"/>
    <property type="molecule type" value="Genomic_DNA"/>
</dbReference>
<accession>A0A023C1I7</accession>
<dbReference type="AlphaFoldDB" id="A0A023C1I7"/>
<dbReference type="Pfam" id="PF07666">
    <property type="entry name" value="MpPF26"/>
    <property type="match status" value="1"/>
</dbReference>
<keyword evidence="1" id="KW-0812">Transmembrane</keyword>
<dbReference type="Proteomes" id="UP000023541">
    <property type="component" value="Unassembled WGS sequence"/>
</dbReference>
<protein>
    <submittedName>
        <fullName evidence="2">Membrane protein</fullName>
    </submittedName>
</protein>
<sequence length="102" mass="11233">MENKQQLPNATLVLIFGIASIVTCFCYGFLGLVFGIIALVLAKKAKELYLANPELYIGYENLNAGRICAIIGTILSSLYLLLIIGYIIFMGALMPWSEILNQ</sequence>
<dbReference type="STRING" id="1317122.ATO12_04440"/>
<dbReference type="RefSeq" id="WP_034238994.1">
    <property type="nucleotide sequence ID" value="NZ_AQRA01000001.1"/>
</dbReference>
<keyword evidence="3" id="KW-1185">Reference proteome</keyword>